<dbReference type="InterPro" id="IPR001452">
    <property type="entry name" value="SH3_domain"/>
</dbReference>
<dbReference type="Gene3D" id="2.30.30.40">
    <property type="entry name" value="SH3 Domains"/>
    <property type="match status" value="1"/>
</dbReference>
<feature type="compositionally biased region" description="Acidic residues" evidence="3">
    <location>
        <begin position="455"/>
        <end position="468"/>
    </location>
</feature>
<feature type="compositionally biased region" description="Polar residues" evidence="3">
    <location>
        <begin position="274"/>
        <end position="289"/>
    </location>
</feature>
<dbReference type="eggNOG" id="ENOG502QQMM">
    <property type="taxonomic scope" value="Eukaryota"/>
</dbReference>
<feature type="region of interest" description="Disordered" evidence="3">
    <location>
        <begin position="920"/>
        <end position="1068"/>
    </location>
</feature>
<dbReference type="PANTHER" id="PTHR46026:SF1">
    <property type="entry name" value="RHO-TYPE GUANINE NUCLEOTIDE EXCHANGE FACTOR, ISOFORM F"/>
    <property type="match status" value="1"/>
</dbReference>
<dbReference type="InterPro" id="IPR035552">
    <property type="entry name" value="Mti1_SH3"/>
</dbReference>
<feature type="compositionally biased region" description="Gly residues" evidence="3">
    <location>
        <begin position="539"/>
        <end position="554"/>
    </location>
</feature>
<organism evidence="5 6">
    <name type="scientific">Yarrowia lipolytica</name>
    <name type="common">Candida lipolytica</name>
    <dbReference type="NCBI Taxonomy" id="4952"/>
    <lineage>
        <taxon>Eukaryota</taxon>
        <taxon>Fungi</taxon>
        <taxon>Dikarya</taxon>
        <taxon>Ascomycota</taxon>
        <taxon>Saccharomycotina</taxon>
        <taxon>Dipodascomycetes</taxon>
        <taxon>Dipodascales</taxon>
        <taxon>Dipodascales incertae sedis</taxon>
        <taxon>Yarrowia</taxon>
    </lineage>
</organism>
<dbReference type="SUPFAM" id="SSF50044">
    <property type="entry name" value="SH3-domain"/>
    <property type="match status" value="1"/>
</dbReference>
<feature type="compositionally biased region" description="Low complexity" evidence="3">
    <location>
        <begin position="119"/>
        <end position="132"/>
    </location>
</feature>
<proteinExistence type="predicted"/>
<dbReference type="Pfam" id="PF25459">
    <property type="entry name" value="AIM3_BBC1_C"/>
    <property type="match status" value="1"/>
</dbReference>
<dbReference type="CDD" id="cd11887">
    <property type="entry name" value="SH3_Bbc1"/>
    <property type="match status" value="1"/>
</dbReference>
<feature type="compositionally biased region" description="Basic and acidic residues" evidence="3">
    <location>
        <begin position="525"/>
        <end position="536"/>
    </location>
</feature>
<dbReference type="PANTHER" id="PTHR46026">
    <property type="entry name" value="RHO-TYPE GUANINE NUCLEOTIDE EXCHANGE FACTOR, ISOFORM F"/>
    <property type="match status" value="1"/>
</dbReference>
<keyword evidence="1 2" id="KW-0728">SH3 domain</keyword>
<dbReference type="SMART" id="SM00326">
    <property type="entry name" value="SH3"/>
    <property type="match status" value="1"/>
</dbReference>
<dbReference type="Pfam" id="PF00018">
    <property type="entry name" value="SH3_1"/>
    <property type="match status" value="1"/>
</dbReference>
<feature type="compositionally biased region" description="Acidic residues" evidence="3">
    <location>
        <begin position="147"/>
        <end position="158"/>
    </location>
</feature>
<feature type="compositionally biased region" description="Basic residues" evidence="3">
    <location>
        <begin position="568"/>
        <end position="577"/>
    </location>
</feature>
<feature type="compositionally biased region" description="Pro residues" evidence="3">
    <location>
        <begin position="849"/>
        <end position="890"/>
    </location>
</feature>
<feature type="compositionally biased region" description="Basic and acidic residues" evidence="3">
    <location>
        <begin position="76"/>
        <end position="110"/>
    </location>
</feature>
<dbReference type="KEGG" id="yli:2907345"/>
<dbReference type="GeneID" id="2907345"/>
<evidence type="ECO:0000256" key="1">
    <source>
        <dbReference type="ARBA" id="ARBA00022443"/>
    </source>
</evidence>
<feature type="compositionally biased region" description="Polar residues" evidence="3">
    <location>
        <begin position="315"/>
        <end position="330"/>
    </location>
</feature>
<evidence type="ECO:0000256" key="3">
    <source>
        <dbReference type="SAM" id="MobiDB-lite"/>
    </source>
</evidence>
<gene>
    <name evidence="5" type="ORF">YALI1_B19668g</name>
</gene>
<name>A0A1D8N7V2_YARLL</name>
<feature type="region of interest" description="Disordered" evidence="3">
    <location>
        <begin position="811"/>
        <end position="900"/>
    </location>
</feature>
<feature type="compositionally biased region" description="Basic and acidic residues" evidence="3">
    <location>
        <begin position="172"/>
        <end position="196"/>
    </location>
</feature>
<feature type="compositionally biased region" description="Basic and acidic residues" evidence="3">
    <location>
        <begin position="730"/>
        <end position="741"/>
    </location>
</feature>
<feature type="region of interest" description="Disordered" evidence="3">
    <location>
        <begin position="65"/>
        <end position="799"/>
    </location>
</feature>
<feature type="compositionally biased region" description="Low complexity" evidence="3">
    <location>
        <begin position="586"/>
        <end position="603"/>
    </location>
</feature>
<evidence type="ECO:0000313" key="5">
    <source>
        <dbReference type="EMBL" id="AOW01720.1"/>
    </source>
</evidence>
<feature type="compositionally biased region" description="Low complexity" evidence="3">
    <location>
        <begin position="682"/>
        <end position="710"/>
    </location>
</feature>
<sequence>MASTPFTVKALFEYTSDHPDDLVFQPGQVITVTAVEDEEWYSGKYSDNGVEKVGLFPQNFVEAYTPPAPARPAGRPKRESVILEPKRESVIDPDEFHDSKEDVEPVKPAEHSIGVSNTPAAASAAAEPASESVRQATNAIPPRNANNDDDDDDDDDDWDTPRGMPARAATMDSHEPKPLSKTSTFDHHQPSKETPKESQPNADIEQKELPKGKSKTAFLDEANKAAAEPVASGAPTPKPKSNAFRDRIAAFNNQAAEAPKPAAPAPKPRKFEIGQTSSYVPPLPSNQVHPSVEAARYNARSEERKTADAAADQPQAHSPPQQQKETYGDSSSDEEAKEEEPEAVAEAEAPGVSLRDRIRLLQEQQAAEAARAEAAAAAKKERKARKEQQTKESPSVQPQTTGGTLERVATGESMRSLEKPLSRRQSMDRRDSLDRRDSVGGEVGRPLSMLSHEADVDEGVEEDDDEDAATERTRAHPGGVPAGAAPAMMGAPAPAMMGAPAPGGHAAGEEDDDDDDDDSDSDDEEARRIALRERMAKLSGGGHLGMGMMGGPPGGAFAFPGQAFPQKKEKKEKKKKEVHPDEGDEAAPVASAPTVPAETAEPAHVPTSAPLAPPHATSRAAPPAPPTEQQHTSAPVPPVATLVPSPGAPPAPIEVNSDSDEKDSDDEDDETEVESRSTLPTSAPVGGSPAVPSVPQQGGPVPVTAVPPASHGGEPPVPVSSVPCSPPPQDHVKEREPKDAFRMSSLGKSLPHTGDETGMGDDEHTESDASSIYPQHPRRQDSTKRGPSALGGAPVLPLPALQKPISLDGVVSGQYSSDEVGGYDADEDTDLNANLSEEEEARGVHHGTIPPPIPPAERAPPPIPQSPVTSAPPPIPTSPPASRAPPPIPQSPERGAPLPLLQPLSDQLLLPLPSGLQLLLLLPPVPGSPQVPPPRHASSARTPGFLEPPATPRSHAVPPPPPPHAPDAHHAPQPPSRAPPPPVPNASPPMPRHAPPPQAAPVPPALQHVPPPPQHAPAPPAPSGAPAPPVPTGVPVPPPHGTPPGAPAGAPPGLSRTSTSRRSRTSVDLHSGYLARDLDLGENSQWWLEPNGIPPALLQRVRAGEAIYEMEDNETHKRGGRTQLSRDIYVVYADYSQTTISAQWTTEGGATFEQSSTPPPSPWPQPKLEEAHKLNGRKMVDLAHRQFGQLVADGSLAPQCVASIKDAMPSIGGRAFGALVYANMGNATTQQYDEIRAGDVVVFRNASFSSKGGLGKKSSVVEVGVAVPHSGVVYEWDGTKRKLRVFEQHEKDLGTGSAKVKQESYRLADLKSGEVKVYRVVGREYVGWDN</sequence>
<feature type="domain" description="SH3" evidence="4">
    <location>
        <begin position="3"/>
        <end position="66"/>
    </location>
</feature>
<evidence type="ECO:0000313" key="6">
    <source>
        <dbReference type="Proteomes" id="UP000182444"/>
    </source>
</evidence>
<dbReference type="EMBL" id="CP017554">
    <property type="protein sequence ID" value="AOW01720.1"/>
    <property type="molecule type" value="Genomic_DNA"/>
</dbReference>
<evidence type="ECO:0000256" key="2">
    <source>
        <dbReference type="PROSITE-ProRule" id="PRU00192"/>
    </source>
</evidence>
<feature type="compositionally biased region" description="Acidic residues" evidence="3">
    <location>
        <begin position="657"/>
        <end position="672"/>
    </location>
</feature>
<protein>
    <recommendedName>
        <fullName evidence="4">SH3 domain-containing protein</fullName>
    </recommendedName>
</protein>
<dbReference type="Proteomes" id="UP000182444">
    <property type="component" value="Chromosome 1B"/>
</dbReference>
<dbReference type="VEuPathDB" id="FungiDB:YALI1_B19668g"/>
<dbReference type="InterPro" id="IPR036028">
    <property type="entry name" value="SH3-like_dom_sf"/>
</dbReference>
<feature type="compositionally biased region" description="Pro residues" evidence="3">
    <location>
        <begin position="923"/>
        <end position="935"/>
    </location>
</feature>
<dbReference type="PROSITE" id="PS50002">
    <property type="entry name" value="SH3"/>
    <property type="match status" value="1"/>
</dbReference>
<feature type="compositionally biased region" description="Basic and acidic residues" evidence="3">
    <location>
        <begin position="415"/>
        <end position="439"/>
    </location>
</feature>
<feature type="compositionally biased region" description="Polar residues" evidence="3">
    <location>
        <begin position="391"/>
        <end position="403"/>
    </location>
</feature>
<feature type="compositionally biased region" description="Acidic residues" evidence="3">
    <location>
        <begin position="509"/>
        <end position="524"/>
    </location>
</feature>
<feature type="compositionally biased region" description="Low complexity" evidence="3">
    <location>
        <begin position="362"/>
        <end position="377"/>
    </location>
</feature>
<feature type="compositionally biased region" description="Pro residues" evidence="3">
    <location>
        <begin position="972"/>
        <end position="1050"/>
    </location>
</feature>
<feature type="compositionally biased region" description="Low complexity" evidence="3">
    <location>
        <begin position="555"/>
        <end position="564"/>
    </location>
</feature>
<feature type="compositionally biased region" description="Low complexity" evidence="3">
    <location>
        <begin position="476"/>
        <end position="504"/>
    </location>
</feature>
<reference evidence="5 6" key="1">
    <citation type="journal article" date="2016" name="PLoS ONE">
        <title>Sequence Assembly of Yarrowia lipolytica Strain W29/CLIB89 Shows Transposable Element Diversity.</title>
        <authorList>
            <person name="Magnan C."/>
            <person name="Yu J."/>
            <person name="Chang I."/>
            <person name="Jahn E."/>
            <person name="Kanomata Y."/>
            <person name="Wu J."/>
            <person name="Zeller M."/>
            <person name="Oakes M."/>
            <person name="Baldi P."/>
            <person name="Sandmeyer S."/>
        </authorList>
    </citation>
    <scope>NUCLEOTIDE SEQUENCE [LARGE SCALE GENOMIC DNA]</scope>
    <source>
        <strain evidence="6">CLIB89(W29)</strain>
    </source>
</reference>
<dbReference type="InterPro" id="IPR057402">
    <property type="entry name" value="AIM3_BBC1_C"/>
</dbReference>
<feature type="compositionally biased region" description="Acidic residues" evidence="3">
    <location>
        <begin position="824"/>
        <end position="840"/>
    </location>
</feature>
<feature type="compositionally biased region" description="Low complexity" evidence="3">
    <location>
        <begin position="786"/>
        <end position="799"/>
    </location>
</feature>
<accession>A0A1D8N7V2</accession>
<feature type="compositionally biased region" description="Acidic residues" evidence="3">
    <location>
        <begin position="331"/>
        <end position="345"/>
    </location>
</feature>
<dbReference type="VEuPathDB" id="FungiDB:YALI0_B14971g"/>
<evidence type="ECO:0000259" key="4">
    <source>
        <dbReference type="PROSITE" id="PS50002"/>
    </source>
</evidence>
<dbReference type="RefSeq" id="XP_500908.2">
    <property type="nucleotide sequence ID" value="XM_500908.2"/>
</dbReference>